<dbReference type="CDD" id="cd07067">
    <property type="entry name" value="HP_PGM_like"/>
    <property type="match status" value="1"/>
</dbReference>
<keyword evidence="1" id="KW-0378">Hydrolase</keyword>
<dbReference type="GO" id="GO:0045820">
    <property type="term" value="P:negative regulation of glycolytic process"/>
    <property type="evidence" value="ECO:0007669"/>
    <property type="project" value="TreeGrafter"/>
</dbReference>
<evidence type="ECO:0000256" key="1">
    <source>
        <dbReference type="ARBA" id="ARBA00022801"/>
    </source>
</evidence>
<dbReference type="PROSITE" id="PS00175">
    <property type="entry name" value="PG_MUTASE"/>
    <property type="match status" value="1"/>
</dbReference>
<evidence type="ECO:0000256" key="3">
    <source>
        <dbReference type="PIRSR" id="PIRSR613078-2"/>
    </source>
</evidence>
<dbReference type="PANTHER" id="PTHR46517:SF1">
    <property type="entry name" value="FRUCTOSE-2,6-BISPHOSPHATASE TIGAR"/>
    <property type="match status" value="1"/>
</dbReference>
<dbReference type="EMBL" id="MAJZ01000880">
    <property type="protein sequence ID" value="OCH72778.1"/>
    <property type="molecule type" value="Genomic_DNA"/>
</dbReference>
<dbReference type="PANTHER" id="PTHR46517">
    <property type="entry name" value="FRUCTOSE-2,6-BISPHOSPHATASE TIGAR"/>
    <property type="match status" value="1"/>
</dbReference>
<dbReference type="PIRSF" id="PIRSF000709">
    <property type="entry name" value="6PFK_2-Ptase"/>
    <property type="match status" value="1"/>
</dbReference>
<dbReference type="Pfam" id="PF00300">
    <property type="entry name" value="His_Phos_1"/>
    <property type="match status" value="1"/>
</dbReference>
<feature type="active site" description="Tele-phosphohistidine intermediate" evidence="2">
    <location>
        <position position="10"/>
    </location>
</feature>
<sequence>MTKKIYVIRHGETMFNSEQKLQGHCNSPLTVRGKAQARSVGAELKKHLSGHNYQVYCSPLGRAVQTASVICEAINFPQSDLLQDERLKEFSLGAWEQQIIPDLVENNPNLLEQRDWYLRAPQCESYESVRNRLLSWLSELPEEQDIVVVSHGLTGIVLRGILQNYSYENVWAQDLPQDAFFVVENGVAERVNCMLNEAVA</sequence>
<dbReference type="GO" id="GO:0005829">
    <property type="term" value="C:cytosol"/>
    <property type="evidence" value="ECO:0007669"/>
    <property type="project" value="TreeGrafter"/>
</dbReference>
<dbReference type="RefSeq" id="WP_065577355.1">
    <property type="nucleotide sequence ID" value="NZ_JBNGCH010000880.1"/>
</dbReference>
<name>A0A1B9QV76_9VIBR</name>
<protein>
    <submittedName>
        <fullName evidence="4">Phosphoglycerate mutase</fullName>
    </submittedName>
</protein>
<dbReference type="InterPro" id="IPR001345">
    <property type="entry name" value="PG/BPGM_mutase_AS"/>
</dbReference>
<dbReference type="GO" id="GO:0043456">
    <property type="term" value="P:regulation of pentose-phosphate shunt"/>
    <property type="evidence" value="ECO:0007669"/>
    <property type="project" value="TreeGrafter"/>
</dbReference>
<feature type="active site" description="Proton donor/acceptor" evidence="2">
    <location>
        <position position="89"/>
    </location>
</feature>
<dbReference type="Gene3D" id="3.40.50.1240">
    <property type="entry name" value="Phosphoglycerate mutase-like"/>
    <property type="match status" value="1"/>
</dbReference>
<evidence type="ECO:0000313" key="5">
    <source>
        <dbReference type="Proteomes" id="UP000093173"/>
    </source>
</evidence>
<evidence type="ECO:0000313" key="4">
    <source>
        <dbReference type="EMBL" id="OCH72778.1"/>
    </source>
</evidence>
<keyword evidence="5" id="KW-1185">Reference proteome</keyword>
<evidence type="ECO:0000256" key="2">
    <source>
        <dbReference type="PIRSR" id="PIRSR613078-1"/>
    </source>
</evidence>
<dbReference type="InterPro" id="IPR013078">
    <property type="entry name" value="His_Pase_superF_clade-1"/>
</dbReference>
<accession>A0A1B9QV76</accession>
<dbReference type="InterPro" id="IPR029033">
    <property type="entry name" value="His_PPase_superfam"/>
</dbReference>
<feature type="binding site" evidence="3">
    <location>
        <begin position="9"/>
        <end position="16"/>
    </location>
    <ligand>
        <name>substrate</name>
    </ligand>
</feature>
<dbReference type="SMART" id="SM00855">
    <property type="entry name" value="PGAM"/>
    <property type="match status" value="1"/>
</dbReference>
<feature type="binding site" evidence="3">
    <location>
        <position position="62"/>
    </location>
    <ligand>
        <name>substrate</name>
    </ligand>
</feature>
<dbReference type="AlphaFoldDB" id="A0A1B9QV76"/>
<comment type="caution">
    <text evidence="4">The sequence shown here is derived from an EMBL/GenBank/DDBJ whole genome shotgun (WGS) entry which is preliminary data.</text>
</comment>
<dbReference type="InterPro" id="IPR051695">
    <property type="entry name" value="Phosphoglycerate_Mutase"/>
</dbReference>
<dbReference type="GO" id="GO:0004331">
    <property type="term" value="F:fructose-2,6-bisphosphate 2-phosphatase activity"/>
    <property type="evidence" value="ECO:0007669"/>
    <property type="project" value="TreeGrafter"/>
</dbReference>
<organism evidence="4 5">
    <name type="scientific">Vibrio genomosp. F10</name>
    <dbReference type="NCBI Taxonomy" id="723171"/>
    <lineage>
        <taxon>Bacteria</taxon>
        <taxon>Pseudomonadati</taxon>
        <taxon>Pseudomonadota</taxon>
        <taxon>Gammaproteobacteria</taxon>
        <taxon>Vibrionales</taxon>
        <taxon>Vibrionaceae</taxon>
        <taxon>Vibrio</taxon>
    </lineage>
</organism>
<reference evidence="5" key="1">
    <citation type="submission" date="2016-06" db="EMBL/GenBank/DDBJ databases">
        <authorList>
            <person name="Hehemann J.-H."/>
            <person name="Arevalo P."/>
            <person name="Datta M.S."/>
            <person name="Polz M.F."/>
        </authorList>
    </citation>
    <scope>NUCLEOTIDE SEQUENCE [LARGE SCALE GENOMIC DNA]</scope>
    <source>
        <strain evidence="5">9CSC122</strain>
    </source>
</reference>
<dbReference type="Proteomes" id="UP000093173">
    <property type="component" value="Unassembled WGS sequence"/>
</dbReference>
<gene>
    <name evidence="4" type="ORF">A6E14_15365</name>
</gene>
<dbReference type="SUPFAM" id="SSF53254">
    <property type="entry name" value="Phosphoglycerate mutase-like"/>
    <property type="match status" value="1"/>
</dbReference>
<proteinExistence type="predicted"/>